<evidence type="ECO:0000256" key="4">
    <source>
        <dbReference type="ARBA" id="ARBA00022692"/>
    </source>
</evidence>
<dbReference type="Pfam" id="PF02397">
    <property type="entry name" value="Bac_transf"/>
    <property type="match status" value="1"/>
</dbReference>
<keyword evidence="6" id="KW-0472">Membrane</keyword>
<evidence type="ECO:0000256" key="2">
    <source>
        <dbReference type="ARBA" id="ARBA00006464"/>
    </source>
</evidence>
<evidence type="ECO:0000256" key="6">
    <source>
        <dbReference type="ARBA" id="ARBA00023136"/>
    </source>
</evidence>
<keyword evidence="10" id="KW-1185">Reference proteome</keyword>
<dbReference type="OrthoDB" id="9808602at2"/>
<evidence type="ECO:0000313" key="9">
    <source>
        <dbReference type="EMBL" id="PPQ29109.1"/>
    </source>
</evidence>
<gene>
    <name evidence="9" type="ORF">CCR94_16035</name>
</gene>
<keyword evidence="7" id="KW-0270">Exopolysaccharide synthesis</keyword>
<name>A0A2S6N3B8_9HYPH</name>
<evidence type="ECO:0000256" key="1">
    <source>
        <dbReference type="ARBA" id="ARBA00004141"/>
    </source>
</evidence>
<dbReference type="PANTHER" id="PTHR30576">
    <property type="entry name" value="COLANIC BIOSYNTHESIS UDP-GLUCOSE LIPID CARRIER TRANSFERASE"/>
    <property type="match status" value="1"/>
</dbReference>
<dbReference type="Proteomes" id="UP000239089">
    <property type="component" value="Unassembled WGS sequence"/>
</dbReference>
<comment type="similarity">
    <text evidence="2">Belongs to the bacterial sugar transferase family.</text>
</comment>
<comment type="caution">
    <text evidence="9">The sequence shown here is derived from an EMBL/GenBank/DDBJ whole genome shotgun (WGS) entry which is preliminary data.</text>
</comment>
<feature type="domain" description="Bacterial sugar transferase" evidence="8">
    <location>
        <begin position="287"/>
        <end position="473"/>
    </location>
</feature>
<sequence length="481" mass="54179">MTQGIGDMSPIEFVEAEVESGTSAEQFTGLRLSLQQKVVTFLAADLSLFFICGFLPYAWGVEYSSLDDKFLLPTLATVLYVILGRLLRSFNSRKILDRTYTVPRQLTTIAATFAILIFIAVATKTAQNYSRLWFMSWMALTLMVLPLARIALLSRSQRQLETGCFIYRALSVSVFSQPLPATEIARLSAGQVKIVDTLRLGDIAELESLAEIITRDEIDQIYLSTPWVDAPALLPKLRGLQQLSVDVFVLPLDNRLKAEQLDLTTFGDKLSMRAVQRPINGWNLWLKRVQDVTVASLSLLVFAPAMILIAAAIKLESPGPVLFRQKRVGFNGTQFELLKFRSMRQEASDLGALRQTSKDDDRVTIVGRFIRRTSFDEMPQFINVLRGDMSVVGPRPHALQTRAKGVDLCDISDQYAARHRVKPGLTGWAQVNGYRGELDSFTKVQKRVEYDMEYISNWSTWLDMKIIVRTALLLVYDPAAY</sequence>
<dbReference type="PANTHER" id="PTHR30576:SF0">
    <property type="entry name" value="UNDECAPRENYL-PHOSPHATE N-ACETYLGALACTOSAMINYL 1-PHOSPHATE TRANSFERASE-RELATED"/>
    <property type="match status" value="1"/>
</dbReference>
<evidence type="ECO:0000256" key="3">
    <source>
        <dbReference type="ARBA" id="ARBA00022679"/>
    </source>
</evidence>
<dbReference type="InterPro" id="IPR003362">
    <property type="entry name" value="Bact_transf"/>
</dbReference>
<dbReference type="GO" id="GO:0000271">
    <property type="term" value="P:polysaccharide biosynthetic process"/>
    <property type="evidence" value="ECO:0007669"/>
    <property type="project" value="UniProtKB-KW"/>
</dbReference>
<dbReference type="AlphaFoldDB" id="A0A2S6N3B8"/>
<comment type="subcellular location">
    <subcellularLocation>
        <location evidence="1">Membrane</location>
        <topology evidence="1">Multi-pass membrane protein</topology>
    </subcellularLocation>
</comment>
<keyword evidence="3" id="KW-0808">Transferase</keyword>
<dbReference type="RefSeq" id="WP_104508861.1">
    <property type="nucleotide sequence ID" value="NZ_JACIGC010000040.1"/>
</dbReference>
<accession>A0A2S6N3B8</accession>
<keyword evidence="5" id="KW-1133">Transmembrane helix</keyword>
<evidence type="ECO:0000313" key="10">
    <source>
        <dbReference type="Proteomes" id="UP000239089"/>
    </source>
</evidence>
<dbReference type="GO" id="GO:0016020">
    <property type="term" value="C:membrane"/>
    <property type="evidence" value="ECO:0007669"/>
    <property type="project" value="UniProtKB-SubCell"/>
</dbReference>
<evidence type="ECO:0000256" key="5">
    <source>
        <dbReference type="ARBA" id="ARBA00022989"/>
    </source>
</evidence>
<evidence type="ECO:0000256" key="7">
    <source>
        <dbReference type="ARBA" id="ARBA00023169"/>
    </source>
</evidence>
<evidence type="ECO:0000259" key="8">
    <source>
        <dbReference type="Pfam" id="PF02397"/>
    </source>
</evidence>
<reference evidence="9 10" key="1">
    <citation type="journal article" date="2018" name="Arch. Microbiol.">
        <title>New insights into the metabolic potential of the phototrophic purple bacterium Rhodopila globiformis DSM 161(T) from its draft genome sequence and evidence for a vanadium-dependent nitrogenase.</title>
        <authorList>
            <person name="Imhoff J.F."/>
            <person name="Rahn T."/>
            <person name="Kunzel S."/>
            <person name="Neulinger S.C."/>
        </authorList>
    </citation>
    <scope>NUCLEOTIDE SEQUENCE [LARGE SCALE GENOMIC DNA]</scope>
    <source>
        <strain evidence="9 10">DSM 16996</strain>
    </source>
</reference>
<dbReference type="NCBIfam" id="TIGR03025">
    <property type="entry name" value="EPS_sugtrans"/>
    <property type="match status" value="1"/>
</dbReference>
<dbReference type="GO" id="GO:0016780">
    <property type="term" value="F:phosphotransferase activity, for other substituted phosphate groups"/>
    <property type="evidence" value="ECO:0007669"/>
    <property type="project" value="TreeGrafter"/>
</dbReference>
<protein>
    <recommendedName>
        <fullName evidence="8">Bacterial sugar transferase domain-containing protein</fullName>
    </recommendedName>
</protein>
<organism evidence="9 10">
    <name type="scientific">Rhodoblastus sphagnicola</name>
    <dbReference type="NCBI Taxonomy" id="333368"/>
    <lineage>
        <taxon>Bacteria</taxon>
        <taxon>Pseudomonadati</taxon>
        <taxon>Pseudomonadota</taxon>
        <taxon>Alphaproteobacteria</taxon>
        <taxon>Hyphomicrobiales</taxon>
        <taxon>Rhodoblastaceae</taxon>
        <taxon>Rhodoblastus</taxon>
    </lineage>
</organism>
<dbReference type="EMBL" id="NHSJ01000098">
    <property type="protein sequence ID" value="PPQ29109.1"/>
    <property type="molecule type" value="Genomic_DNA"/>
</dbReference>
<dbReference type="InterPro" id="IPR017475">
    <property type="entry name" value="EPS_sugar_tfrase"/>
</dbReference>
<keyword evidence="4" id="KW-0812">Transmembrane</keyword>
<proteinExistence type="inferred from homology"/>